<dbReference type="RefSeq" id="WP_166115950.1">
    <property type="nucleotide sequence ID" value="NZ_BAABDB010000024.1"/>
</dbReference>
<protein>
    <submittedName>
        <fullName evidence="1">Uncharacterized protein</fullName>
    </submittedName>
</protein>
<organism evidence="1 2">
    <name type="scientific">Acetobacter lovaniensis</name>
    <dbReference type="NCBI Taxonomy" id="104100"/>
    <lineage>
        <taxon>Bacteria</taxon>
        <taxon>Pseudomonadati</taxon>
        <taxon>Pseudomonadota</taxon>
        <taxon>Alphaproteobacteria</taxon>
        <taxon>Acetobacterales</taxon>
        <taxon>Acetobacteraceae</taxon>
        <taxon>Acetobacter</taxon>
    </lineage>
</organism>
<reference evidence="1 2" key="1">
    <citation type="submission" date="2020-08" db="EMBL/GenBank/DDBJ databases">
        <title>Genomic Encyclopedia of Type Strains, Phase IV (KMG-IV): sequencing the most valuable type-strain genomes for metagenomic binning, comparative biology and taxonomic classification.</title>
        <authorList>
            <person name="Goeker M."/>
        </authorList>
    </citation>
    <scope>NUCLEOTIDE SEQUENCE [LARGE SCALE GENOMIC DNA]</scope>
    <source>
        <strain evidence="1 2">DSM 4491</strain>
    </source>
</reference>
<name>A0A841QIL9_9PROT</name>
<dbReference type="Proteomes" id="UP000578000">
    <property type="component" value="Unassembled WGS sequence"/>
</dbReference>
<proteinExistence type="predicted"/>
<keyword evidence="2" id="KW-1185">Reference proteome</keyword>
<accession>A0A841QIL9</accession>
<evidence type="ECO:0000313" key="1">
    <source>
        <dbReference type="EMBL" id="MBB6457993.1"/>
    </source>
</evidence>
<evidence type="ECO:0000313" key="2">
    <source>
        <dbReference type="Proteomes" id="UP000578000"/>
    </source>
</evidence>
<dbReference type="AlphaFoldDB" id="A0A841QIL9"/>
<comment type="caution">
    <text evidence="1">The sequence shown here is derived from an EMBL/GenBank/DDBJ whole genome shotgun (WGS) entry which is preliminary data.</text>
</comment>
<gene>
    <name evidence="1" type="ORF">HNR55_002597</name>
</gene>
<dbReference type="EMBL" id="JACHIE010000013">
    <property type="protein sequence ID" value="MBB6457993.1"/>
    <property type="molecule type" value="Genomic_DNA"/>
</dbReference>
<sequence>MTKQREFSRLDTKVAYPWPVEADMPPDVTDMDMSDVIYGPYVVPQSESDSTPPT</sequence>